<gene>
    <name evidence="1" type="ORF">MtrDRAFT_AC155886g2v2</name>
</gene>
<accession>A2Q1I4</accession>
<sequence>MLNGNSKQLNFIYFLSDVRRKSHCGAYNGLGRNTDEHASNQCETLISRLVRENVYALFFRLPDILSLVFNFLSPAPLNFLQVLH</sequence>
<dbReference type="AlphaFoldDB" id="A2Q1I4"/>
<organism evidence="1">
    <name type="scientific">Medicago truncatula</name>
    <name type="common">Barrel medic</name>
    <name type="synonym">Medicago tribuloides</name>
    <dbReference type="NCBI Taxonomy" id="3880"/>
    <lineage>
        <taxon>Eukaryota</taxon>
        <taxon>Viridiplantae</taxon>
        <taxon>Streptophyta</taxon>
        <taxon>Embryophyta</taxon>
        <taxon>Tracheophyta</taxon>
        <taxon>Spermatophyta</taxon>
        <taxon>Magnoliopsida</taxon>
        <taxon>eudicotyledons</taxon>
        <taxon>Gunneridae</taxon>
        <taxon>Pentapetalae</taxon>
        <taxon>rosids</taxon>
        <taxon>fabids</taxon>
        <taxon>Fabales</taxon>
        <taxon>Fabaceae</taxon>
        <taxon>Papilionoideae</taxon>
        <taxon>50 kb inversion clade</taxon>
        <taxon>NPAAA clade</taxon>
        <taxon>Hologalegina</taxon>
        <taxon>IRL clade</taxon>
        <taxon>Trifolieae</taxon>
        <taxon>Medicago</taxon>
    </lineage>
</organism>
<reference evidence="1" key="2">
    <citation type="submission" date="2007-03" db="EMBL/GenBank/DDBJ databases">
        <authorList>
            <consortium name="The International Medicago Genome Annotation Group"/>
        </authorList>
    </citation>
    <scope>NUCLEOTIDE SEQUENCE</scope>
</reference>
<protein>
    <submittedName>
        <fullName evidence="1">Uncharacterized protein</fullName>
    </submittedName>
</protein>
<reference evidence="1" key="1">
    <citation type="submission" date="2005-04" db="EMBL/GenBank/DDBJ databases">
        <authorList>
            <person name="Town C.D."/>
        </authorList>
    </citation>
    <scope>NUCLEOTIDE SEQUENCE</scope>
</reference>
<name>A2Q1I4_MEDTR</name>
<evidence type="ECO:0000313" key="1">
    <source>
        <dbReference type="EMBL" id="ABN08225.1"/>
    </source>
</evidence>
<proteinExistence type="predicted"/>
<dbReference type="EMBL" id="AC155886">
    <property type="protein sequence ID" value="ABN08225.1"/>
    <property type="molecule type" value="Genomic_DNA"/>
</dbReference>